<proteinExistence type="predicted"/>
<dbReference type="GO" id="GO:0006198">
    <property type="term" value="P:cAMP catabolic process"/>
    <property type="evidence" value="ECO:0007669"/>
    <property type="project" value="InterPro"/>
</dbReference>
<dbReference type="Proteomes" id="UP001194746">
    <property type="component" value="Unassembled WGS sequence"/>
</dbReference>
<feature type="compositionally biased region" description="Basic and acidic residues" evidence="1">
    <location>
        <begin position="400"/>
        <end position="409"/>
    </location>
</feature>
<accession>A0AAD4CDU9</accession>
<comment type="caution">
    <text evidence="2">The sequence shown here is derived from an EMBL/GenBank/DDBJ whole genome shotgun (WGS) entry which is preliminary data.</text>
</comment>
<gene>
    <name evidence="2" type="primary">PDE1</name>
    <name evidence="2" type="ORF">FE257_001357</name>
</gene>
<dbReference type="PANTHER" id="PTHR28283">
    <property type="entry name" value="3',5'-CYCLIC-NUCLEOTIDE PHOSPHODIESTERASE 1"/>
    <property type="match status" value="1"/>
</dbReference>
<dbReference type="EMBL" id="VCAU01000115">
    <property type="protein sequence ID" value="KAF9884664.1"/>
    <property type="molecule type" value="Genomic_DNA"/>
</dbReference>
<reference evidence="2" key="2">
    <citation type="submission" date="2020-02" db="EMBL/GenBank/DDBJ databases">
        <authorList>
            <person name="Gilchrist C.L.M."/>
            <person name="Chooi Y.-H."/>
        </authorList>
    </citation>
    <scope>NUCLEOTIDE SEQUENCE</scope>
    <source>
        <strain evidence="2">MST-FP2251</strain>
    </source>
</reference>
<dbReference type="GO" id="GO:0047555">
    <property type="term" value="F:3',5'-cyclic-GMP phosphodiesterase activity"/>
    <property type="evidence" value="ECO:0007669"/>
    <property type="project" value="TreeGrafter"/>
</dbReference>
<dbReference type="SUPFAM" id="SSF56281">
    <property type="entry name" value="Metallo-hydrolase/oxidoreductase"/>
    <property type="match status" value="1"/>
</dbReference>
<protein>
    <submittedName>
        <fullName evidence="2">3',5'-cyclic-nucleotide phosphodiesterase pde1</fullName>
    </submittedName>
</protein>
<evidence type="ECO:0000313" key="3">
    <source>
        <dbReference type="Proteomes" id="UP001194746"/>
    </source>
</evidence>
<dbReference type="GO" id="GO:1902660">
    <property type="term" value="P:negative regulation of glucose mediated signaling pathway"/>
    <property type="evidence" value="ECO:0007669"/>
    <property type="project" value="TreeGrafter"/>
</dbReference>
<evidence type="ECO:0000313" key="2">
    <source>
        <dbReference type="EMBL" id="KAF9884664.1"/>
    </source>
</evidence>
<sequence length="530" mass="58270">MALKRRLRGRAESRSALSTATRTDEDFTNESSPEAELSSRSRGDLQVIVLGPSGGPIEDRLTAFMVRSTSTEWRPKSLLMVDAGTLLAGIMHVLETHGAGQEGPFAGLPLPSESPSHEEVASHIFRDLIGSVYITHPHLDHVAGLVVNSQFLNPSNGPKSVAGLPGVISALQTHVFNEVMWPNLTDEEDGAGFITFQRLAEGGNMRIGYADTRGYAPACEGLLARCFQVSHGRCKRVYHPETDTHRRASSVMLDPHVSRSLDVAGPTGSPWGTVESSAFFIRDQATGTEIIIFGDVEPDSISGQWYNDRVWKSAAPKFVSGQLRAIFIECSYTNAVEDDYLFGHLCPRYLMAEMKTLAARVIRETPEGKKAASKRKLSSQDSDESFDEKYKRRQVEWWKKVEQHDDPPQPRRPSQQQGPVSHQFQASFGPSGASLPGSPGVHLAPPVSRSDSRNPESRAEDALAPYEIASILGQQKRPLAGLHVYLIHIKDDMDGRPLGDRTLAEVQEMANEADLGCEFHVAKRGDSIWI</sequence>
<dbReference type="PANTHER" id="PTHR28283:SF1">
    <property type="entry name" value="3',5'-CYCLIC-NUCLEOTIDE PHOSPHODIESTERASE 1"/>
    <property type="match status" value="1"/>
</dbReference>
<dbReference type="GO" id="GO:0004115">
    <property type="term" value="F:3',5'-cyclic-AMP phosphodiesterase activity"/>
    <property type="evidence" value="ECO:0007669"/>
    <property type="project" value="InterPro"/>
</dbReference>
<reference evidence="2" key="1">
    <citation type="journal article" date="2019" name="Beilstein J. Org. Chem.">
        <title>Nanangenines: drimane sesquiterpenoids as the dominant metabolite cohort of a novel Australian fungus, Aspergillus nanangensis.</title>
        <authorList>
            <person name="Lacey H.J."/>
            <person name="Gilchrist C.L.M."/>
            <person name="Crombie A."/>
            <person name="Kalaitzis J.A."/>
            <person name="Vuong D."/>
            <person name="Rutledge P.J."/>
            <person name="Turner P."/>
            <person name="Pitt J.I."/>
            <person name="Lacey E."/>
            <person name="Chooi Y.H."/>
            <person name="Piggott A.M."/>
        </authorList>
    </citation>
    <scope>NUCLEOTIDE SEQUENCE</scope>
    <source>
        <strain evidence="2">MST-FP2251</strain>
    </source>
</reference>
<name>A0AAD4CDU9_ASPNN</name>
<feature type="region of interest" description="Disordered" evidence="1">
    <location>
        <begin position="366"/>
        <end position="388"/>
    </location>
</feature>
<dbReference type="AlphaFoldDB" id="A0AAD4CDU9"/>
<keyword evidence="3" id="KW-1185">Reference proteome</keyword>
<dbReference type="InterPro" id="IPR000396">
    <property type="entry name" value="Pdiesterase2"/>
</dbReference>
<feature type="region of interest" description="Disordered" evidence="1">
    <location>
        <begin position="400"/>
        <end position="460"/>
    </location>
</feature>
<dbReference type="Pfam" id="PF02112">
    <property type="entry name" value="PDEase_II"/>
    <property type="match status" value="1"/>
</dbReference>
<evidence type="ECO:0000256" key="1">
    <source>
        <dbReference type="SAM" id="MobiDB-lite"/>
    </source>
</evidence>
<dbReference type="CDD" id="cd07735">
    <property type="entry name" value="class_II_PDE_MBL-fold"/>
    <property type="match status" value="1"/>
</dbReference>
<dbReference type="Gene3D" id="3.60.15.10">
    <property type="entry name" value="Ribonuclease Z/Hydroxyacylglutathione hydrolase-like"/>
    <property type="match status" value="1"/>
</dbReference>
<feature type="region of interest" description="Disordered" evidence="1">
    <location>
        <begin position="1"/>
        <end position="43"/>
    </location>
</feature>
<feature type="compositionally biased region" description="Low complexity" evidence="1">
    <location>
        <begin position="427"/>
        <end position="440"/>
    </location>
</feature>
<dbReference type="PRINTS" id="PR00388">
    <property type="entry name" value="PDIESTERASE2"/>
</dbReference>
<organism evidence="2 3">
    <name type="scientific">Aspergillus nanangensis</name>
    <dbReference type="NCBI Taxonomy" id="2582783"/>
    <lineage>
        <taxon>Eukaryota</taxon>
        <taxon>Fungi</taxon>
        <taxon>Dikarya</taxon>
        <taxon>Ascomycota</taxon>
        <taxon>Pezizomycotina</taxon>
        <taxon>Eurotiomycetes</taxon>
        <taxon>Eurotiomycetidae</taxon>
        <taxon>Eurotiales</taxon>
        <taxon>Aspergillaceae</taxon>
        <taxon>Aspergillus</taxon>
        <taxon>Aspergillus subgen. Circumdati</taxon>
    </lineage>
</organism>
<dbReference type="InterPro" id="IPR036866">
    <property type="entry name" value="RibonucZ/Hydroxyglut_hydro"/>
</dbReference>
<feature type="compositionally biased region" description="Basic and acidic residues" evidence="1">
    <location>
        <begin position="450"/>
        <end position="460"/>
    </location>
</feature>